<reference evidence="2" key="1">
    <citation type="submission" date="2021-02" db="EMBL/GenBank/DDBJ databases">
        <authorList>
            <person name="Dougan E. K."/>
            <person name="Rhodes N."/>
            <person name="Thang M."/>
            <person name="Chan C."/>
        </authorList>
    </citation>
    <scope>NUCLEOTIDE SEQUENCE</scope>
</reference>
<organism evidence="2 3">
    <name type="scientific">Symbiodinium pilosum</name>
    <name type="common">Dinoflagellate</name>
    <dbReference type="NCBI Taxonomy" id="2952"/>
    <lineage>
        <taxon>Eukaryota</taxon>
        <taxon>Sar</taxon>
        <taxon>Alveolata</taxon>
        <taxon>Dinophyceae</taxon>
        <taxon>Suessiales</taxon>
        <taxon>Symbiodiniaceae</taxon>
        <taxon>Symbiodinium</taxon>
    </lineage>
</organism>
<feature type="non-terminal residue" evidence="2">
    <location>
        <position position="1"/>
    </location>
</feature>
<dbReference type="EMBL" id="CAJNIZ010047545">
    <property type="protein sequence ID" value="CAE7770216.1"/>
    <property type="molecule type" value="Genomic_DNA"/>
</dbReference>
<protein>
    <submittedName>
        <fullName evidence="2">Ces1c protein</fullName>
    </submittedName>
</protein>
<evidence type="ECO:0000313" key="3">
    <source>
        <dbReference type="Proteomes" id="UP000649617"/>
    </source>
</evidence>
<comment type="caution">
    <text evidence="2">The sequence shown here is derived from an EMBL/GenBank/DDBJ whole genome shotgun (WGS) entry which is preliminary data.</text>
</comment>
<keyword evidence="3" id="KW-1185">Reference proteome</keyword>
<accession>A0A812Y2X0</accession>
<proteinExistence type="predicted"/>
<evidence type="ECO:0000256" key="1">
    <source>
        <dbReference type="SAM" id="Coils"/>
    </source>
</evidence>
<dbReference type="AlphaFoldDB" id="A0A812Y2X0"/>
<keyword evidence="1" id="KW-0175">Coiled coil</keyword>
<name>A0A812Y2X0_SYMPI</name>
<sequence length="99" mass="11202">MQAEQTRKMEEFRTHVTENMAKQFADIQEESQQQIAGLKQVIEEKAKEGVLLLEQQHSESREARCSVLEAEIQSAESTCKAAQEEAADLRVRLAAAQQK</sequence>
<gene>
    <name evidence="2" type="primary">Ces1c</name>
    <name evidence="2" type="ORF">SPIL2461_LOCUS22672</name>
</gene>
<evidence type="ECO:0000313" key="2">
    <source>
        <dbReference type="EMBL" id="CAE7770216.1"/>
    </source>
</evidence>
<feature type="coiled-coil region" evidence="1">
    <location>
        <begin position="28"/>
        <end position="99"/>
    </location>
</feature>
<dbReference type="Proteomes" id="UP000649617">
    <property type="component" value="Unassembled WGS sequence"/>
</dbReference>
<dbReference type="OrthoDB" id="10518705at2759"/>